<protein>
    <submittedName>
        <fullName evidence="1">Uncharacterized protein</fullName>
    </submittedName>
</protein>
<name>A0ABR3MVD8_9TELE</name>
<proteinExistence type="predicted"/>
<organism evidence="1 2">
    <name type="scientific">Cirrhinus molitorella</name>
    <name type="common">mud carp</name>
    <dbReference type="NCBI Taxonomy" id="172907"/>
    <lineage>
        <taxon>Eukaryota</taxon>
        <taxon>Metazoa</taxon>
        <taxon>Chordata</taxon>
        <taxon>Craniata</taxon>
        <taxon>Vertebrata</taxon>
        <taxon>Euteleostomi</taxon>
        <taxon>Actinopterygii</taxon>
        <taxon>Neopterygii</taxon>
        <taxon>Teleostei</taxon>
        <taxon>Ostariophysi</taxon>
        <taxon>Cypriniformes</taxon>
        <taxon>Cyprinidae</taxon>
        <taxon>Labeoninae</taxon>
        <taxon>Labeonini</taxon>
        <taxon>Cirrhinus</taxon>
    </lineage>
</organism>
<dbReference type="Proteomes" id="UP001558613">
    <property type="component" value="Unassembled WGS sequence"/>
</dbReference>
<keyword evidence="2" id="KW-1185">Reference proteome</keyword>
<feature type="non-terminal residue" evidence="1">
    <location>
        <position position="74"/>
    </location>
</feature>
<evidence type="ECO:0000313" key="2">
    <source>
        <dbReference type="Proteomes" id="UP001558613"/>
    </source>
</evidence>
<reference evidence="1 2" key="1">
    <citation type="submission" date="2023-09" db="EMBL/GenBank/DDBJ databases">
        <authorList>
            <person name="Wang M."/>
        </authorList>
    </citation>
    <scope>NUCLEOTIDE SEQUENCE [LARGE SCALE GENOMIC DNA]</scope>
    <source>
        <strain evidence="1">GT-2023</strain>
        <tissue evidence="1">Liver</tissue>
    </source>
</reference>
<accession>A0ABR3MVD8</accession>
<dbReference type="EMBL" id="JAYMGO010000009">
    <property type="protein sequence ID" value="KAL1268566.1"/>
    <property type="molecule type" value="Genomic_DNA"/>
</dbReference>
<evidence type="ECO:0000313" key="1">
    <source>
        <dbReference type="EMBL" id="KAL1268566.1"/>
    </source>
</evidence>
<comment type="caution">
    <text evidence="1">The sequence shown here is derived from an EMBL/GenBank/DDBJ whole genome shotgun (WGS) entry which is preliminary data.</text>
</comment>
<gene>
    <name evidence="1" type="ORF">QQF64_033929</name>
</gene>
<sequence>MAFIKEESEDIRIEETFRVKQEDTEEQTDLYIKLLKQVAKHLNYYFLKYALQMELCEPGVMCVRMNGQSSEERA</sequence>